<evidence type="ECO:0000259" key="2">
    <source>
        <dbReference type="Pfam" id="PF01882"/>
    </source>
</evidence>
<keyword evidence="4" id="KW-1185">Reference proteome</keyword>
<feature type="domain" description="DUF58" evidence="2">
    <location>
        <begin position="206"/>
        <end position="394"/>
    </location>
</feature>
<evidence type="ECO:0000313" key="4">
    <source>
        <dbReference type="Proteomes" id="UP000503018"/>
    </source>
</evidence>
<dbReference type="Proteomes" id="UP000503018">
    <property type="component" value="Chromosome"/>
</dbReference>
<dbReference type="KEGG" id="slan:GV829_05640"/>
<dbReference type="CDD" id="cd00198">
    <property type="entry name" value="vWFA"/>
    <property type="match status" value="1"/>
</dbReference>
<proteinExistence type="predicted"/>
<name>A0A6M4ASD5_9SPHN</name>
<keyword evidence="1" id="KW-0812">Transmembrane</keyword>
<dbReference type="InterPro" id="IPR002881">
    <property type="entry name" value="DUF58"/>
</dbReference>
<accession>A0A6M4ASD5</accession>
<dbReference type="PANTHER" id="PTHR33608:SF3">
    <property type="entry name" value="SLR2013 PROTEIN"/>
    <property type="match status" value="1"/>
</dbReference>
<dbReference type="Pfam" id="PF01882">
    <property type="entry name" value="DUF58"/>
    <property type="match status" value="1"/>
</dbReference>
<protein>
    <submittedName>
        <fullName evidence="3">DUF58 domain-containing protein</fullName>
    </submittedName>
</protein>
<keyword evidence="1" id="KW-0472">Membrane</keyword>
<organism evidence="3 4">
    <name type="scientific">Sphingomonas lacunae</name>
    <dbReference type="NCBI Taxonomy" id="2698828"/>
    <lineage>
        <taxon>Bacteria</taxon>
        <taxon>Pseudomonadati</taxon>
        <taxon>Pseudomonadota</taxon>
        <taxon>Alphaproteobacteria</taxon>
        <taxon>Sphingomonadales</taxon>
        <taxon>Sphingomonadaceae</taxon>
        <taxon>Sphingomonas</taxon>
    </lineage>
</organism>
<gene>
    <name evidence="3" type="ORF">GV829_05640</name>
</gene>
<evidence type="ECO:0000256" key="1">
    <source>
        <dbReference type="SAM" id="Phobius"/>
    </source>
</evidence>
<keyword evidence="1" id="KW-1133">Transmembrane helix</keyword>
<reference evidence="3 4" key="1">
    <citation type="submission" date="2020-01" db="EMBL/GenBank/DDBJ databases">
        <title>Sphingomonas sp. strain CSW-10.</title>
        <authorList>
            <person name="Chen W.-M."/>
        </authorList>
    </citation>
    <scope>NUCLEOTIDE SEQUENCE [LARGE SCALE GENOMIC DNA]</scope>
    <source>
        <strain evidence="3 4">CSW-10</strain>
    </source>
</reference>
<dbReference type="RefSeq" id="WP_169944746.1">
    <property type="nucleotide sequence ID" value="NZ_CP053015.1"/>
</dbReference>
<dbReference type="AlphaFoldDB" id="A0A6M4ASD5"/>
<dbReference type="EMBL" id="CP053015">
    <property type="protein sequence ID" value="QJQ31998.1"/>
    <property type="molecule type" value="Genomic_DNA"/>
</dbReference>
<sequence>MIAPTGRLILLAAAGAPVAILLGLARPEWWVAAPLWLGLCLALFALDALISASITRTGLSVRSPAVVGVGEDAMVRLAVTTEAAGGARQARAALDVDSRLSANGRIETPLRHAEDDLPGDVSATLTLTPRRRGRAGIATGWVSWLGPLGLVRKQRRVSVDQAIAVVPSIRPVREEGAKLFARDAMVGQRLHARLGEGSEFESLVRFMPGLDRRAIDWKQSARHADLLAKQFETERDNRIVFAVDCGRMMSEPVVTPDGHTEPRLDRAVSAALTLGYVALRLEDRVSLFAFAGKPRLASREFSRLSDFAALRRAAGDIDYGAEETNYTLALASLGASLKRRAMIVIFTEFADANSTELMLRAAERLSAKHLLLFVVMADSELESIANRVPVTAEDMAGATIAAELLRDRQLVLTRLRRMGALVLEAPASGVSASLLATYVRVKRQGLI</sequence>
<evidence type="ECO:0000313" key="3">
    <source>
        <dbReference type="EMBL" id="QJQ31998.1"/>
    </source>
</evidence>
<feature type="transmembrane region" description="Helical" evidence="1">
    <location>
        <begin position="35"/>
        <end position="54"/>
    </location>
</feature>
<dbReference type="InterPro" id="IPR036465">
    <property type="entry name" value="vWFA_dom_sf"/>
</dbReference>
<dbReference type="Gene3D" id="3.40.50.410">
    <property type="entry name" value="von Willebrand factor, type A domain"/>
    <property type="match status" value="1"/>
</dbReference>
<dbReference type="SUPFAM" id="SSF53300">
    <property type="entry name" value="vWA-like"/>
    <property type="match status" value="1"/>
</dbReference>
<dbReference type="PANTHER" id="PTHR33608">
    <property type="entry name" value="BLL2464 PROTEIN"/>
    <property type="match status" value="1"/>
</dbReference>